<comment type="caution">
    <text evidence="1">The sequence shown here is derived from an EMBL/GenBank/DDBJ whole genome shotgun (WGS) entry which is preliminary data.</text>
</comment>
<evidence type="ECO:0000313" key="2">
    <source>
        <dbReference type="Proteomes" id="UP001642484"/>
    </source>
</evidence>
<feature type="non-terminal residue" evidence="1">
    <location>
        <position position="65"/>
    </location>
</feature>
<dbReference type="Proteomes" id="UP001642484">
    <property type="component" value="Unassembled WGS sequence"/>
</dbReference>
<accession>A0ABP0PSJ4</accession>
<dbReference type="EMBL" id="CAXAMN010023561">
    <property type="protein sequence ID" value="CAK9078398.1"/>
    <property type="molecule type" value="Genomic_DNA"/>
</dbReference>
<organism evidence="1 2">
    <name type="scientific">Durusdinium trenchii</name>
    <dbReference type="NCBI Taxonomy" id="1381693"/>
    <lineage>
        <taxon>Eukaryota</taxon>
        <taxon>Sar</taxon>
        <taxon>Alveolata</taxon>
        <taxon>Dinophyceae</taxon>
        <taxon>Suessiales</taxon>
        <taxon>Symbiodiniaceae</taxon>
        <taxon>Durusdinium</taxon>
    </lineage>
</organism>
<name>A0ABP0PSJ4_9DINO</name>
<proteinExistence type="predicted"/>
<feature type="non-terminal residue" evidence="1">
    <location>
        <position position="1"/>
    </location>
</feature>
<evidence type="ECO:0000313" key="1">
    <source>
        <dbReference type="EMBL" id="CAK9078398.1"/>
    </source>
</evidence>
<keyword evidence="2" id="KW-1185">Reference proteome</keyword>
<gene>
    <name evidence="1" type="ORF">CCMP2556_LOCUS38651</name>
</gene>
<reference evidence="1 2" key="1">
    <citation type="submission" date="2024-02" db="EMBL/GenBank/DDBJ databases">
        <authorList>
            <person name="Chen Y."/>
            <person name="Shah S."/>
            <person name="Dougan E. K."/>
            <person name="Thang M."/>
            <person name="Chan C."/>
        </authorList>
    </citation>
    <scope>NUCLEOTIDE SEQUENCE [LARGE SCALE GENOMIC DNA]</scope>
</reference>
<sequence length="65" mass="7725">DRGYFGFRTEDEENRQTTCWARPEKNSDDDEDAQSSACQIDWVHQRRPEDAVCRVNLRHRTAVKE</sequence>
<protein>
    <submittedName>
        <fullName evidence="1">Uncharacterized protein</fullName>
    </submittedName>
</protein>